<evidence type="ECO:0000313" key="2">
    <source>
        <dbReference type="Proteomes" id="UP000310200"/>
    </source>
</evidence>
<gene>
    <name evidence="1" type="ORF">DBV15_05760</name>
</gene>
<name>A0A4S2KJA5_9HYME</name>
<comment type="caution">
    <text evidence="1">The sequence shown here is derived from an EMBL/GenBank/DDBJ whole genome shotgun (WGS) entry which is preliminary data.</text>
</comment>
<dbReference type="Proteomes" id="UP000310200">
    <property type="component" value="Unassembled WGS sequence"/>
</dbReference>
<sequence length="98" mass="11198">MLFSPETGSTRLTDFVAGRISDFDYTILTKRDAGLHALSEAGRELKRRINKQKRGGRRRMKSGALQDFPILCSARDCVYLRFAGVLRRRKLHVPKTDC</sequence>
<proteinExistence type="predicted"/>
<dbReference type="AlphaFoldDB" id="A0A4S2KJA5"/>
<evidence type="ECO:0000313" key="1">
    <source>
        <dbReference type="EMBL" id="TGZ48029.1"/>
    </source>
</evidence>
<protein>
    <submittedName>
        <fullName evidence="1">Uncharacterized protein</fullName>
    </submittedName>
</protein>
<keyword evidence="2" id="KW-1185">Reference proteome</keyword>
<reference evidence="1 2" key="1">
    <citation type="journal article" date="2019" name="Philos. Trans. R. Soc. Lond., B, Biol. Sci.">
        <title>Ant behaviour and brain gene expression of defending hosts depend on the ecological success of the intruding social parasite.</title>
        <authorList>
            <person name="Kaur R."/>
            <person name="Stoldt M."/>
            <person name="Jongepier E."/>
            <person name="Feldmeyer B."/>
            <person name="Menzel F."/>
            <person name="Bornberg-Bauer E."/>
            <person name="Foitzik S."/>
        </authorList>
    </citation>
    <scope>NUCLEOTIDE SEQUENCE [LARGE SCALE GENOMIC DNA]</scope>
    <source>
        <tissue evidence="1">Whole body</tissue>
    </source>
</reference>
<dbReference type="EMBL" id="QBLH01002572">
    <property type="protein sequence ID" value="TGZ48029.1"/>
    <property type="molecule type" value="Genomic_DNA"/>
</dbReference>
<organism evidence="1 2">
    <name type="scientific">Temnothorax longispinosus</name>
    <dbReference type="NCBI Taxonomy" id="300112"/>
    <lineage>
        <taxon>Eukaryota</taxon>
        <taxon>Metazoa</taxon>
        <taxon>Ecdysozoa</taxon>
        <taxon>Arthropoda</taxon>
        <taxon>Hexapoda</taxon>
        <taxon>Insecta</taxon>
        <taxon>Pterygota</taxon>
        <taxon>Neoptera</taxon>
        <taxon>Endopterygota</taxon>
        <taxon>Hymenoptera</taxon>
        <taxon>Apocrita</taxon>
        <taxon>Aculeata</taxon>
        <taxon>Formicoidea</taxon>
        <taxon>Formicidae</taxon>
        <taxon>Myrmicinae</taxon>
        <taxon>Temnothorax</taxon>
    </lineage>
</organism>
<accession>A0A4S2KJA5</accession>